<dbReference type="InterPro" id="IPR037068">
    <property type="entry name" value="DNA_primase_core_N_sf"/>
</dbReference>
<dbReference type="EMBL" id="JAVDYC010000001">
    <property type="protein sequence ID" value="MDR7320859.1"/>
    <property type="molecule type" value="Genomic_DNA"/>
</dbReference>
<proteinExistence type="predicted"/>
<dbReference type="PANTHER" id="PTHR30313">
    <property type="entry name" value="DNA PRIMASE"/>
    <property type="match status" value="1"/>
</dbReference>
<dbReference type="PANTHER" id="PTHR30313:SF2">
    <property type="entry name" value="DNA PRIMASE"/>
    <property type="match status" value="1"/>
</dbReference>
<evidence type="ECO:0000256" key="1">
    <source>
        <dbReference type="SAM" id="MobiDB-lite"/>
    </source>
</evidence>
<dbReference type="Pfam" id="PF13155">
    <property type="entry name" value="Toprim_2"/>
    <property type="match status" value="1"/>
</dbReference>
<dbReference type="InterPro" id="IPR006171">
    <property type="entry name" value="TOPRIM_dom"/>
</dbReference>
<dbReference type="GO" id="GO:0005737">
    <property type="term" value="C:cytoplasm"/>
    <property type="evidence" value="ECO:0007669"/>
    <property type="project" value="TreeGrafter"/>
</dbReference>
<feature type="domain" description="Toprim" evidence="2">
    <location>
        <begin position="155"/>
        <end position="233"/>
    </location>
</feature>
<gene>
    <name evidence="3" type="ORF">J2S44_001109</name>
</gene>
<name>A0AAE3ZLI6_9ACTN</name>
<feature type="compositionally biased region" description="Polar residues" evidence="1">
    <location>
        <begin position="571"/>
        <end position="582"/>
    </location>
</feature>
<comment type="caution">
    <text evidence="3">The sequence shown here is derived from an EMBL/GenBank/DDBJ whole genome shotgun (WGS) entry which is preliminary data.</text>
</comment>
<feature type="region of interest" description="Disordered" evidence="1">
    <location>
        <begin position="334"/>
        <end position="353"/>
    </location>
</feature>
<dbReference type="InterPro" id="IPR013264">
    <property type="entry name" value="DNAG_N"/>
</dbReference>
<evidence type="ECO:0000313" key="4">
    <source>
        <dbReference type="Proteomes" id="UP001183629"/>
    </source>
</evidence>
<dbReference type="RefSeq" id="WP_310409531.1">
    <property type="nucleotide sequence ID" value="NZ_JAVDYC010000001.1"/>
</dbReference>
<evidence type="ECO:0000313" key="3">
    <source>
        <dbReference type="EMBL" id="MDR7320859.1"/>
    </source>
</evidence>
<evidence type="ECO:0000259" key="2">
    <source>
        <dbReference type="SMART" id="SM00493"/>
    </source>
</evidence>
<dbReference type="InterPro" id="IPR050219">
    <property type="entry name" value="DnaG_primase"/>
</dbReference>
<dbReference type="Gene3D" id="3.90.980.10">
    <property type="entry name" value="DNA primase, catalytic core, N-terminal domain"/>
    <property type="match status" value="1"/>
</dbReference>
<accession>A0AAE3ZLI6</accession>
<dbReference type="GO" id="GO:0006269">
    <property type="term" value="P:DNA replication, synthesis of primer"/>
    <property type="evidence" value="ECO:0007669"/>
    <property type="project" value="TreeGrafter"/>
</dbReference>
<dbReference type="Gene3D" id="3.40.1360.10">
    <property type="match status" value="1"/>
</dbReference>
<keyword evidence="4" id="KW-1185">Reference proteome</keyword>
<dbReference type="SMART" id="SM00493">
    <property type="entry name" value="TOPRIM"/>
    <property type="match status" value="1"/>
</dbReference>
<dbReference type="Pfam" id="PF08275">
    <property type="entry name" value="DNAG_N"/>
    <property type="match status" value="1"/>
</dbReference>
<dbReference type="AlphaFoldDB" id="A0AAE3ZLI6"/>
<feature type="region of interest" description="Disordered" evidence="1">
    <location>
        <begin position="570"/>
        <end position="609"/>
    </location>
</feature>
<dbReference type="Proteomes" id="UP001183629">
    <property type="component" value="Unassembled WGS sequence"/>
</dbReference>
<dbReference type="SUPFAM" id="SSF56731">
    <property type="entry name" value="DNA primase core"/>
    <property type="match status" value="1"/>
</dbReference>
<protein>
    <submittedName>
        <fullName evidence="3">DNA primase catalytic core</fullName>
    </submittedName>
</protein>
<organism evidence="3 4">
    <name type="scientific">Catenuloplanes niger</name>
    <dbReference type="NCBI Taxonomy" id="587534"/>
    <lineage>
        <taxon>Bacteria</taxon>
        <taxon>Bacillati</taxon>
        <taxon>Actinomycetota</taxon>
        <taxon>Actinomycetes</taxon>
        <taxon>Micromonosporales</taxon>
        <taxon>Micromonosporaceae</taxon>
        <taxon>Catenuloplanes</taxon>
    </lineage>
</organism>
<sequence>MSQPTPERLVAVHEDAAAFYRDQLSAALSALRYLNSRGIIAATAHQPPWTLGYAPRSWTAVHDHLRDLGYTDAELLTAGLVTTSRAGGLIDVFRERVMFPVRRATDGAVIAFTGRDVSDWPGAPKYRNTATTPIYRKRDHLHGLAEIAARAVPPKAVLLVEGPADVVATARLSLDGGQCAAVAPCGTALTSQQITALTTAVPAGTPLVVVLDADAAGRAAADRAYPLLRDWPGPLETVLLPAGTDPAGLVVRGREAAEHYLQTRRLPLAEHLVAQRVAQHRIDEVPGSVAALRDVAPLLADIAAHDTERATRLCTDLAEQLHLDPLTVLEALYPRPDEPPPRPPPLPHSRESIPIRAPRFPDPTATGQEYAVHCPPDGAAAAAAHHDPHTGRVAWAFAEGLTDSPGDRVAARIAAEVAARTAPTVGAHAAITLARTAINTRFSGPGTGNGDASIAVIVSPTPGRPGRLTMAWAGDITAFGADTTWSTPLTANGPVAGSSVRGGPITINYIDRPITRLLLVGKARASWSPETLRDVVEGRRPQQMIERLLDLMPANALAIRFRATAARTAAQSSTVPAHQTETLPAAGSADRRALSRAPSAPPVQRYKRR</sequence>
<reference evidence="3 4" key="1">
    <citation type="submission" date="2023-07" db="EMBL/GenBank/DDBJ databases">
        <title>Sequencing the genomes of 1000 actinobacteria strains.</title>
        <authorList>
            <person name="Klenk H.-P."/>
        </authorList>
    </citation>
    <scope>NUCLEOTIDE SEQUENCE [LARGE SCALE GENOMIC DNA]</scope>
    <source>
        <strain evidence="3 4">DSM 44711</strain>
    </source>
</reference>